<feature type="compositionally biased region" description="Low complexity" evidence="1">
    <location>
        <begin position="27"/>
        <end position="38"/>
    </location>
</feature>
<name>A0AAD9UT85_ACRCE</name>
<proteinExistence type="predicted"/>
<accession>A0AAD9UT85</accession>
<dbReference type="EMBL" id="JARQWQ010000131">
    <property type="protein sequence ID" value="KAK2549106.1"/>
    <property type="molecule type" value="Genomic_DNA"/>
</dbReference>
<dbReference type="AlphaFoldDB" id="A0AAD9UT85"/>
<sequence>MARCHASESLLFASLRAPAISCSNANRTSRPSVSSRSSSELEECSSSPQGVSGSLTSFRLLDFNHCSRILMSTQSKGLLGRPQAALVALSTALKGCCAPIPFRSFLSNWTKCSSSRGEALNQAAADPNFYLEKVGGKFYLKKEHTCGYSAQFLLAYSFSDWVFLAHDCGFVTIIHCLVWGLVQPHELKLTYTYLYLEPILNLTESDASTCVQIFIDPDLRPITVKVKVRIELRLFKLLQKAQGVDDFEDDEEDDHRPVMLPETNTSLENPGGKSVNICVKTVAKPVRAKSSDIDIVR</sequence>
<gene>
    <name evidence="2" type="ORF">P5673_030478</name>
</gene>
<organism evidence="2 3">
    <name type="scientific">Acropora cervicornis</name>
    <name type="common">Staghorn coral</name>
    <dbReference type="NCBI Taxonomy" id="6130"/>
    <lineage>
        <taxon>Eukaryota</taxon>
        <taxon>Metazoa</taxon>
        <taxon>Cnidaria</taxon>
        <taxon>Anthozoa</taxon>
        <taxon>Hexacorallia</taxon>
        <taxon>Scleractinia</taxon>
        <taxon>Astrocoeniina</taxon>
        <taxon>Acroporidae</taxon>
        <taxon>Acropora</taxon>
    </lineage>
</organism>
<protein>
    <submittedName>
        <fullName evidence="2">Uncharacterized protein</fullName>
    </submittedName>
</protein>
<dbReference type="Proteomes" id="UP001249851">
    <property type="component" value="Unassembled WGS sequence"/>
</dbReference>
<comment type="caution">
    <text evidence="2">The sequence shown here is derived from an EMBL/GenBank/DDBJ whole genome shotgun (WGS) entry which is preliminary data.</text>
</comment>
<reference evidence="2" key="1">
    <citation type="journal article" date="2023" name="G3 (Bethesda)">
        <title>Whole genome assembly and annotation of the endangered Caribbean coral Acropora cervicornis.</title>
        <authorList>
            <person name="Selwyn J.D."/>
            <person name="Vollmer S.V."/>
        </authorList>
    </citation>
    <scope>NUCLEOTIDE SEQUENCE</scope>
    <source>
        <strain evidence="2">K2</strain>
    </source>
</reference>
<feature type="region of interest" description="Disordered" evidence="1">
    <location>
        <begin position="24"/>
        <end position="51"/>
    </location>
</feature>
<evidence type="ECO:0000313" key="2">
    <source>
        <dbReference type="EMBL" id="KAK2549106.1"/>
    </source>
</evidence>
<reference evidence="2" key="2">
    <citation type="journal article" date="2023" name="Science">
        <title>Genomic signatures of disease resistance in endangered staghorn corals.</title>
        <authorList>
            <person name="Vollmer S.V."/>
            <person name="Selwyn J.D."/>
            <person name="Despard B.A."/>
            <person name="Roesel C.L."/>
        </authorList>
    </citation>
    <scope>NUCLEOTIDE SEQUENCE</scope>
    <source>
        <strain evidence="2">K2</strain>
    </source>
</reference>
<keyword evidence="3" id="KW-1185">Reference proteome</keyword>
<evidence type="ECO:0000313" key="3">
    <source>
        <dbReference type="Proteomes" id="UP001249851"/>
    </source>
</evidence>
<evidence type="ECO:0000256" key="1">
    <source>
        <dbReference type="SAM" id="MobiDB-lite"/>
    </source>
</evidence>